<evidence type="ECO:0000259" key="8">
    <source>
        <dbReference type="Pfam" id="PF00725"/>
    </source>
</evidence>
<dbReference type="AlphaFoldDB" id="A0A0P1FSD9"/>
<dbReference type="InterPro" id="IPR008927">
    <property type="entry name" value="6-PGluconate_DH-like_C_sf"/>
</dbReference>
<evidence type="ECO:0000313" key="10">
    <source>
        <dbReference type="Proteomes" id="UP000051298"/>
    </source>
</evidence>
<keyword evidence="3" id="KW-0443">Lipid metabolism</keyword>
<dbReference type="Proteomes" id="UP000051298">
    <property type="component" value="Unassembled WGS sequence"/>
</dbReference>
<dbReference type="SUPFAM" id="SSF48179">
    <property type="entry name" value="6-phosphogluconate dehydrogenase C-terminal domain-like"/>
    <property type="match status" value="2"/>
</dbReference>
<feature type="domain" description="3-hydroxyacyl-CoA dehydrogenase C-terminal" evidence="8">
    <location>
        <begin position="476"/>
        <end position="559"/>
    </location>
</feature>
<dbReference type="GO" id="GO:0006631">
    <property type="term" value="P:fatty acid metabolic process"/>
    <property type="evidence" value="ECO:0007669"/>
    <property type="project" value="InterPro"/>
</dbReference>
<keyword evidence="3" id="KW-0442">Lipid degradation</keyword>
<evidence type="ECO:0000256" key="2">
    <source>
        <dbReference type="ARBA" id="ARBA00011245"/>
    </source>
</evidence>
<evidence type="ECO:0000256" key="1">
    <source>
        <dbReference type="ARBA" id="ARBA00004275"/>
    </source>
</evidence>
<reference evidence="9 10" key="1">
    <citation type="submission" date="2015-09" db="EMBL/GenBank/DDBJ databases">
        <authorList>
            <consortium name="Swine Surveillance"/>
        </authorList>
    </citation>
    <scope>NUCLEOTIDE SEQUENCE [LARGE SCALE GENOMIC DNA]</scope>
    <source>
        <strain evidence="9 10">CECT 5294</strain>
    </source>
</reference>
<dbReference type="EMBL" id="CYRX01000033">
    <property type="protein sequence ID" value="CUH62183.1"/>
    <property type="molecule type" value="Genomic_DNA"/>
</dbReference>
<keyword evidence="6 9" id="KW-0456">Lyase</keyword>
<dbReference type="SUPFAM" id="SSF52096">
    <property type="entry name" value="ClpP/crotonase"/>
    <property type="match status" value="1"/>
</dbReference>
<dbReference type="GO" id="GO:0004300">
    <property type="term" value="F:enoyl-CoA hydratase activity"/>
    <property type="evidence" value="ECO:0007669"/>
    <property type="project" value="UniProtKB-EC"/>
</dbReference>
<dbReference type="InterPro" id="IPR006108">
    <property type="entry name" value="3HC_DH_C"/>
</dbReference>
<evidence type="ECO:0000256" key="4">
    <source>
        <dbReference type="ARBA" id="ARBA00023140"/>
    </source>
</evidence>
<proteinExistence type="predicted"/>
<protein>
    <submittedName>
        <fullName evidence="9">Putative enoyl-CoA hydratase</fullName>
        <ecNumber evidence="9">4.2.1.17</ecNumber>
    </submittedName>
</protein>
<dbReference type="eggNOG" id="COG1024">
    <property type="taxonomic scope" value="Bacteria"/>
</dbReference>
<dbReference type="STRING" id="266809.PM03_02850"/>
<dbReference type="PANTHER" id="PTHR23309:SF49">
    <property type="entry name" value="PEROXISOMAL BIFUNCTIONAL ENZYME"/>
    <property type="match status" value="1"/>
</dbReference>
<name>A0A0P1FSD9_9RHOB</name>
<dbReference type="Gene3D" id="1.10.1040.50">
    <property type="match status" value="1"/>
</dbReference>
<dbReference type="Pfam" id="PF00378">
    <property type="entry name" value="ECH_1"/>
    <property type="match status" value="1"/>
</dbReference>
<evidence type="ECO:0000313" key="9">
    <source>
        <dbReference type="EMBL" id="CUH62183.1"/>
    </source>
</evidence>
<organism evidence="9 10">
    <name type="scientific">Thalassobacter stenotrophicus</name>
    <dbReference type="NCBI Taxonomy" id="266809"/>
    <lineage>
        <taxon>Bacteria</taxon>
        <taxon>Pseudomonadati</taxon>
        <taxon>Pseudomonadota</taxon>
        <taxon>Alphaproteobacteria</taxon>
        <taxon>Rhodobacterales</taxon>
        <taxon>Roseobacteraceae</taxon>
        <taxon>Thalassobacter</taxon>
    </lineage>
</organism>
<evidence type="ECO:0000256" key="6">
    <source>
        <dbReference type="ARBA" id="ARBA00023239"/>
    </source>
</evidence>
<dbReference type="CDD" id="cd06558">
    <property type="entry name" value="crotonase-like"/>
    <property type="match status" value="1"/>
</dbReference>
<comment type="subcellular location">
    <subcellularLocation>
        <location evidence="1">Peroxisome</location>
    </subcellularLocation>
</comment>
<keyword evidence="7" id="KW-0511">Multifunctional enzyme</keyword>
<keyword evidence="4" id="KW-0576">Peroxisome</keyword>
<dbReference type="Pfam" id="PF00725">
    <property type="entry name" value="3HCDH"/>
    <property type="match status" value="1"/>
</dbReference>
<dbReference type="EC" id="4.2.1.17" evidence="9"/>
<sequence>MKDSMTQTRPQFVNRYDQRGVAIITLAHPPRNGLEPEVIAEAQSVVQAALLDADVRALVIKGGGTGFASGADLRGAVVRPDPALSALCRMLEDARKPTVAAIHGAAIGPGLELALACHFRVAQVDTQFSFPDIALGWLPAAGGIQRLTRIVGGRAAMSALLGGRAFGTRRAKQLGLLDIVTQGAPLDAAITRALQVAPRPTRKRLDALVHSKLDLEALAAERTKRAVVDAPTAAPRAILACIEAALTDDMASGFRLEARLAATCAEDPAARALRAIFLARRDAVRPNALDIGQVSVGRLGLVASGDAQSDRIAALLGARALRANLALVVGGDDPDARARLNAQIERHLQRSEVAGHLSAGRLNALMNGINLVENLQDIGSCDVVFMGGVRPDVLAHMRGDAVCLCPSDGQVVPAPLAAQVLPCRGLMAPRAVLELCPSETTSPEARALGLALARALDQPAIEVPAGKPPVLPALEAAWLVAADHLLMAGASVAQIDAAFAKAGWREGPFVRQDRFGIVATRTRIAQAAAHQSEGGIKLAASLIAAGQNGIKSGLGYYTWDAGELVGENPAVQSAIALLQPAQKPVLDADIVPYCAAAISNQAARILGAQGVARASDLDVAAVFGLGWPRAQGGPIWAAEDEGLGLLLSRIWGYSTRDSTFWQPAPLLENAVAKMRETLVP</sequence>
<dbReference type="InterPro" id="IPR029045">
    <property type="entry name" value="ClpP/crotonase-like_dom_sf"/>
</dbReference>
<dbReference type="Gene3D" id="3.90.226.10">
    <property type="entry name" value="2-enoyl-CoA Hydratase, Chain A, domain 1"/>
    <property type="match status" value="1"/>
</dbReference>
<evidence type="ECO:0000256" key="3">
    <source>
        <dbReference type="ARBA" id="ARBA00022963"/>
    </source>
</evidence>
<gene>
    <name evidence="9" type="primary">fadB</name>
    <name evidence="9" type="ORF">THS5294_03497</name>
</gene>
<dbReference type="GO" id="GO:0016616">
    <property type="term" value="F:oxidoreductase activity, acting on the CH-OH group of donors, NAD or NADP as acceptor"/>
    <property type="evidence" value="ECO:0007669"/>
    <property type="project" value="InterPro"/>
</dbReference>
<keyword evidence="5" id="KW-0413">Isomerase</keyword>
<evidence type="ECO:0000256" key="5">
    <source>
        <dbReference type="ARBA" id="ARBA00023235"/>
    </source>
</evidence>
<dbReference type="GO" id="GO:0016042">
    <property type="term" value="P:lipid catabolic process"/>
    <property type="evidence" value="ECO:0007669"/>
    <property type="project" value="UniProtKB-KW"/>
</dbReference>
<dbReference type="PANTHER" id="PTHR23309">
    <property type="entry name" value="3-HYDROXYACYL-COA DEHYROGENASE"/>
    <property type="match status" value="1"/>
</dbReference>
<dbReference type="GO" id="GO:0016853">
    <property type="term" value="F:isomerase activity"/>
    <property type="evidence" value="ECO:0007669"/>
    <property type="project" value="UniProtKB-KW"/>
</dbReference>
<comment type="subunit">
    <text evidence="2">Monomer.</text>
</comment>
<dbReference type="InterPro" id="IPR001753">
    <property type="entry name" value="Enoyl-CoA_hydra/iso"/>
</dbReference>
<evidence type="ECO:0000256" key="7">
    <source>
        <dbReference type="ARBA" id="ARBA00023268"/>
    </source>
</evidence>
<accession>A0A0P1FSD9</accession>